<comment type="caution">
    <text evidence="1">The sequence shown here is derived from an EMBL/GenBank/DDBJ whole genome shotgun (WGS) entry which is preliminary data.</text>
</comment>
<evidence type="ECO:0000313" key="2">
    <source>
        <dbReference type="Proteomes" id="UP000605568"/>
    </source>
</evidence>
<gene>
    <name evidence="1" type="ORF">GCM10017774_49550</name>
</gene>
<dbReference type="EMBL" id="BNAR01000007">
    <property type="protein sequence ID" value="GHH46510.1"/>
    <property type="molecule type" value="Genomic_DNA"/>
</dbReference>
<name>A0ABQ3MIG0_9PSEU</name>
<protein>
    <submittedName>
        <fullName evidence="1">Uncharacterized protein</fullName>
    </submittedName>
</protein>
<evidence type="ECO:0000313" key="1">
    <source>
        <dbReference type="EMBL" id="GHH46510.1"/>
    </source>
</evidence>
<dbReference type="RefSeq" id="WP_191301463.1">
    <property type="nucleotide sequence ID" value="NZ_BNAR01000007.1"/>
</dbReference>
<dbReference type="Proteomes" id="UP000605568">
    <property type="component" value="Unassembled WGS sequence"/>
</dbReference>
<reference evidence="2" key="1">
    <citation type="journal article" date="2019" name="Int. J. Syst. Evol. Microbiol.">
        <title>The Global Catalogue of Microorganisms (GCM) 10K type strain sequencing project: providing services to taxonomists for standard genome sequencing and annotation.</title>
        <authorList>
            <consortium name="The Broad Institute Genomics Platform"/>
            <consortium name="The Broad Institute Genome Sequencing Center for Infectious Disease"/>
            <person name="Wu L."/>
            <person name="Ma J."/>
        </authorList>
    </citation>
    <scope>NUCLEOTIDE SEQUENCE [LARGE SCALE GENOMIC DNA]</scope>
    <source>
        <strain evidence="2">CGMCC 4.7367</strain>
    </source>
</reference>
<accession>A0ABQ3MIG0</accession>
<organism evidence="1 2">
    <name type="scientific">Lentzea cavernae</name>
    <dbReference type="NCBI Taxonomy" id="2020703"/>
    <lineage>
        <taxon>Bacteria</taxon>
        <taxon>Bacillati</taxon>
        <taxon>Actinomycetota</taxon>
        <taxon>Actinomycetes</taxon>
        <taxon>Pseudonocardiales</taxon>
        <taxon>Pseudonocardiaceae</taxon>
        <taxon>Lentzea</taxon>
    </lineage>
</organism>
<keyword evidence="2" id="KW-1185">Reference proteome</keyword>
<proteinExistence type="predicted"/>
<sequence>MSVLNESSLHKGLGVRRPDIAHIRMSPLAGLLHIGPDDEPLVVLAKLLWQVNHVIERITQDLVKREVLRVGYNLPQDEELNRLIHTQRLALLAHVNHGKPGFAKNSSNKTVSDKRPLISEFWRLRKNPPVPPEQLGQIVLAEEKYERTRIGAVRLVRPNITLQDLLRDFNGARLATVERTLPHSSLFFEVSAAGYVVTVEAGEYEQLPVFTTAEQFEAFAGPGHKPVEATGREVLELLADHREVGLSVNPIVGDEEQCHWTAQEVARLREDARRGEA</sequence>